<dbReference type="GO" id="GO:0035999">
    <property type="term" value="P:tetrahydrofolate interconversion"/>
    <property type="evidence" value="ECO:0007669"/>
    <property type="project" value="UniProtKB-UniPathway"/>
</dbReference>
<name>A0A3A5M6K1_9MICC</name>
<dbReference type="InterPro" id="IPR029041">
    <property type="entry name" value="FAD-linked_oxidoreductase-like"/>
</dbReference>
<dbReference type="SUPFAM" id="SSF51730">
    <property type="entry name" value="FAD-linked oxidoreductase"/>
    <property type="match status" value="1"/>
</dbReference>
<dbReference type="Proteomes" id="UP000272560">
    <property type="component" value="Unassembled WGS sequence"/>
</dbReference>
<keyword evidence="4 8" id="KW-0285">Flavoprotein</keyword>
<reference evidence="9 10" key="1">
    <citation type="submission" date="2018-09" db="EMBL/GenBank/DDBJ databases">
        <title>Novel species of Arthrobacter.</title>
        <authorList>
            <person name="Liu Q."/>
            <person name="Xin Y.-H."/>
        </authorList>
    </citation>
    <scope>NUCLEOTIDE SEQUENCE [LARGE SCALE GENOMIC DNA]</scope>
    <source>
        <strain evidence="9 10">Hz2</strain>
    </source>
</reference>
<dbReference type="GO" id="GO:0009086">
    <property type="term" value="P:methionine biosynthetic process"/>
    <property type="evidence" value="ECO:0007669"/>
    <property type="project" value="TreeGrafter"/>
</dbReference>
<accession>A0A3A5M6K1</accession>
<dbReference type="UniPathway" id="UPA00193"/>
<dbReference type="GO" id="GO:0005829">
    <property type="term" value="C:cytosol"/>
    <property type="evidence" value="ECO:0007669"/>
    <property type="project" value="TreeGrafter"/>
</dbReference>
<protein>
    <recommendedName>
        <fullName evidence="8">Methylenetetrahydrofolate reductase</fullName>
    </recommendedName>
</protein>
<evidence type="ECO:0000256" key="1">
    <source>
        <dbReference type="ARBA" id="ARBA00001974"/>
    </source>
</evidence>
<evidence type="ECO:0000313" key="10">
    <source>
        <dbReference type="Proteomes" id="UP000272560"/>
    </source>
</evidence>
<evidence type="ECO:0000256" key="7">
    <source>
        <dbReference type="ARBA" id="ARBA00048628"/>
    </source>
</evidence>
<evidence type="ECO:0000256" key="2">
    <source>
        <dbReference type="ARBA" id="ARBA00004777"/>
    </source>
</evidence>
<comment type="similarity">
    <text evidence="3 8">Belongs to the methylenetetrahydrofolate reductase family.</text>
</comment>
<dbReference type="InterPro" id="IPR003171">
    <property type="entry name" value="Mehydrof_redctse-like"/>
</dbReference>
<dbReference type="PANTHER" id="PTHR45754:SF3">
    <property type="entry name" value="METHYLENETETRAHYDROFOLATE REDUCTASE (NADPH)"/>
    <property type="match status" value="1"/>
</dbReference>
<evidence type="ECO:0000256" key="4">
    <source>
        <dbReference type="ARBA" id="ARBA00022630"/>
    </source>
</evidence>
<dbReference type="OrthoDB" id="9812555at2"/>
<comment type="caution">
    <text evidence="9">The sequence shown here is derived from an EMBL/GenBank/DDBJ whole genome shotgun (WGS) entry which is preliminary data.</text>
</comment>
<gene>
    <name evidence="9" type="ORF">D6T63_11285</name>
</gene>
<proteinExistence type="inferred from homology"/>
<evidence type="ECO:0000256" key="6">
    <source>
        <dbReference type="ARBA" id="ARBA00023002"/>
    </source>
</evidence>
<keyword evidence="5 8" id="KW-0274">FAD</keyword>
<comment type="cofactor">
    <cofactor evidence="1 8">
        <name>FAD</name>
        <dbReference type="ChEBI" id="CHEBI:57692"/>
    </cofactor>
</comment>
<dbReference type="PANTHER" id="PTHR45754">
    <property type="entry name" value="METHYLENETETRAHYDROFOLATE REDUCTASE"/>
    <property type="match status" value="1"/>
</dbReference>
<evidence type="ECO:0000256" key="8">
    <source>
        <dbReference type="RuleBase" id="RU003862"/>
    </source>
</evidence>
<comment type="pathway">
    <text evidence="2 8">One-carbon metabolism; tetrahydrofolate interconversion.</text>
</comment>
<dbReference type="GO" id="GO:0071949">
    <property type="term" value="F:FAD binding"/>
    <property type="evidence" value="ECO:0007669"/>
    <property type="project" value="TreeGrafter"/>
</dbReference>
<sequence>MSSPTYPALSYELYPPKNAEADDSLWTTIRRLEDTRPDFVSVTYGAAGSNRETAIDLLRRLLTETTLKPLAHLTCVGSSRAELTDIIDRLIGGGVRGILALRGDAPDGVDTHSDDVEHADDLVRLIREVEARRTAQLAAGKVSVGVAAYATRHPDSPNLEQDIEVLLAKEEAGADFAITQVFFQPSDYARLVDRADRAGVTIPIIPGIMPLTSTRRLKKAGALAGIDVDQDLWARLEGARTDEERRTVGVSATVALARAALDDGAPGIHLYTFNEHAAALEVLDALDLERPPEAGLAASL</sequence>
<dbReference type="AlphaFoldDB" id="A0A3A5M6K1"/>
<dbReference type="RefSeq" id="WP_120149137.1">
    <property type="nucleotide sequence ID" value="NZ_QZVT01000005.1"/>
</dbReference>
<evidence type="ECO:0000256" key="3">
    <source>
        <dbReference type="ARBA" id="ARBA00006743"/>
    </source>
</evidence>
<evidence type="ECO:0000256" key="5">
    <source>
        <dbReference type="ARBA" id="ARBA00022827"/>
    </source>
</evidence>
<dbReference type="CDD" id="cd00537">
    <property type="entry name" value="MTHFR"/>
    <property type="match status" value="1"/>
</dbReference>
<dbReference type="Gene3D" id="3.20.20.220">
    <property type="match status" value="1"/>
</dbReference>
<comment type="catalytic activity">
    <reaction evidence="7">
        <text>(6S)-5-methyl-5,6,7,8-tetrahydrofolate + NAD(+) = (6R)-5,10-methylene-5,6,7,8-tetrahydrofolate + NADH + H(+)</text>
        <dbReference type="Rhea" id="RHEA:19821"/>
        <dbReference type="ChEBI" id="CHEBI:15378"/>
        <dbReference type="ChEBI" id="CHEBI:15636"/>
        <dbReference type="ChEBI" id="CHEBI:18608"/>
        <dbReference type="ChEBI" id="CHEBI:57540"/>
        <dbReference type="ChEBI" id="CHEBI:57945"/>
        <dbReference type="EC" id="1.5.1.54"/>
    </reaction>
    <physiologicalReaction direction="right-to-left" evidence="7">
        <dbReference type="Rhea" id="RHEA:19823"/>
    </physiologicalReaction>
</comment>
<keyword evidence="6 8" id="KW-0560">Oxidoreductase</keyword>
<dbReference type="GO" id="GO:0106312">
    <property type="term" value="F:methylenetetrahydrofolate reductase (NADH) activity"/>
    <property type="evidence" value="ECO:0007669"/>
    <property type="project" value="UniProtKB-EC"/>
</dbReference>
<evidence type="ECO:0000313" key="9">
    <source>
        <dbReference type="EMBL" id="RJT79192.1"/>
    </source>
</evidence>
<dbReference type="EMBL" id="QZVT01000005">
    <property type="protein sequence ID" value="RJT79192.1"/>
    <property type="molecule type" value="Genomic_DNA"/>
</dbReference>
<dbReference type="Pfam" id="PF02219">
    <property type="entry name" value="MTHFR"/>
    <property type="match status" value="1"/>
</dbReference>
<organism evidence="9 10">
    <name type="scientific">Arthrobacter cheniae</name>
    <dbReference type="NCBI Taxonomy" id="1258888"/>
    <lineage>
        <taxon>Bacteria</taxon>
        <taxon>Bacillati</taxon>
        <taxon>Actinomycetota</taxon>
        <taxon>Actinomycetes</taxon>
        <taxon>Micrococcales</taxon>
        <taxon>Micrococcaceae</taxon>
        <taxon>Arthrobacter</taxon>
    </lineage>
</organism>
<keyword evidence="10" id="KW-1185">Reference proteome</keyword>